<dbReference type="Proteomes" id="UP000177515">
    <property type="component" value="Chromosome 1"/>
</dbReference>
<sequence length="143" mass="14639">MHAAALALGLAIQRAHAGLRLKLDDELGRRHGIGLTDFALLDHLDSSGGQSALAELMTPLGLQRSAVLKRVLTLEKIGLVARCGLGTSRSVALRPAARAVVSMARETVASICAGAAATLGPSDMDALPAALRTFAAAPGLRLA</sequence>
<gene>
    <name evidence="1" type="ORF">BKK80_11865</name>
</gene>
<dbReference type="SUPFAM" id="SSF46785">
    <property type="entry name" value="Winged helix' DNA-binding domain"/>
    <property type="match status" value="1"/>
</dbReference>
<keyword evidence="2" id="KW-1185">Reference proteome</keyword>
<accession>A0ABN4TMG1</accession>
<protein>
    <recommendedName>
        <fullName evidence="3">MarR family transcriptional regulator</fullName>
    </recommendedName>
</protein>
<reference evidence="1 2" key="1">
    <citation type="submission" date="2016-10" db="EMBL/GenBank/DDBJ databases">
        <title>Complete genome sequences of three Cupriavidus strains isolated from various Malaysian environments.</title>
        <authorList>
            <person name="Abdullah A.A.-A."/>
            <person name="Shafie N.A.H."/>
            <person name="Lau N.S."/>
        </authorList>
    </citation>
    <scope>NUCLEOTIDE SEQUENCE [LARGE SCALE GENOMIC DNA]</scope>
    <source>
        <strain evidence="1 2">USMAA1020</strain>
    </source>
</reference>
<dbReference type="InterPro" id="IPR036390">
    <property type="entry name" value="WH_DNA-bd_sf"/>
</dbReference>
<name>A0ABN4TMG1_9BURK</name>
<evidence type="ECO:0000313" key="2">
    <source>
        <dbReference type="Proteomes" id="UP000177515"/>
    </source>
</evidence>
<dbReference type="EMBL" id="CP017754">
    <property type="protein sequence ID" value="AOZ08118.1"/>
    <property type="molecule type" value="Genomic_DNA"/>
</dbReference>
<proteinExistence type="predicted"/>
<organism evidence="1 2">
    <name type="scientific">Cupriavidus malaysiensis</name>
    <dbReference type="NCBI Taxonomy" id="367825"/>
    <lineage>
        <taxon>Bacteria</taxon>
        <taxon>Pseudomonadati</taxon>
        <taxon>Pseudomonadota</taxon>
        <taxon>Betaproteobacteria</taxon>
        <taxon>Burkholderiales</taxon>
        <taxon>Burkholderiaceae</taxon>
        <taxon>Cupriavidus</taxon>
    </lineage>
</organism>
<evidence type="ECO:0008006" key="3">
    <source>
        <dbReference type="Google" id="ProtNLM"/>
    </source>
</evidence>
<dbReference type="InterPro" id="IPR036388">
    <property type="entry name" value="WH-like_DNA-bd_sf"/>
</dbReference>
<dbReference type="Gene3D" id="1.10.10.10">
    <property type="entry name" value="Winged helix-like DNA-binding domain superfamily/Winged helix DNA-binding domain"/>
    <property type="match status" value="1"/>
</dbReference>
<evidence type="ECO:0000313" key="1">
    <source>
        <dbReference type="EMBL" id="AOZ08118.1"/>
    </source>
</evidence>